<keyword evidence="3" id="KW-1185">Reference proteome</keyword>
<keyword evidence="1" id="KW-0472">Membrane</keyword>
<sequence>MLVSIYILAVLNMLMFIFSFFMLMNKKGYVYQYKFESRYILTSIFLIFTIIRGLGFGTTSLQQILWMFLTIYLICKIFYEVNTRKSFVTSLIYSLVYILVGCSIYWFVQISIIKIDYIIEITLISSAIIFLASIHFFNRLEDIYKNKKYYLYIALTTIINLLIILFINKSFTDAATLYDMVGKNKIAHSYVSEMLRFSASIKETFPYLLLIVNILLISIFLNSVKLEKEKAKAEFVNEKSDMQYKYYFTVKESQEKMRQVYHDMNSHMKI</sequence>
<accession>A0ABS4EAV6</accession>
<feature type="transmembrane region" description="Helical" evidence="1">
    <location>
        <begin position="6"/>
        <end position="25"/>
    </location>
</feature>
<dbReference type="RefSeq" id="WP_234926135.1">
    <property type="nucleotide sequence ID" value="NZ_BAAACS010000002.1"/>
</dbReference>
<keyword evidence="1" id="KW-0812">Transmembrane</keyword>
<keyword evidence="1" id="KW-1133">Transmembrane helix</keyword>
<evidence type="ECO:0008006" key="4">
    <source>
        <dbReference type="Google" id="ProtNLM"/>
    </source>
</evidence>
<feature type="transmembrane region" description="Helical" evidence="1">
    <location>
        <begin position="204"/>
        <end position="224"/>
    </location>
</feature>
<feature type="transmembrane region" description="Helical" evidence="1">
    <location>
        <begin position="61"/>
        <end position="79"/>
    </location>
</feature>
<feature type="transmembrane region" description="Helical" evidence="1">
    <location>
        <begin position="91"/>
        <end position="112"/>
    </location>
</feature>
<gene>
    <name evidence="2" type="ORF">J2Z43_001470</name>
</gene>
<proteinExistence type="predicted"/>
<organism evidence="2 3">
    <name type="scientific">Metaclostridioides mangenotii</name>
    <dbReference type="NCBI Taxonomy" id="1540"/>
    <lineage>
        <taxon>Bacteria</taxon>
        <taxon>Bacillati</taxon>
        <taxon>Bacillota</taxon>
        <taxon>Clostridia</taxon>
        <taxon>Peptostreptococcales</taxon>
        <taxon>Peptostreptococcaceae</taxon>
        <taxon>Metaclostridioides</taxon>
    </lineage>
</organism>
<evidence type="ECO:0000313" key="2">
    <source>
        <dbReference type="EMBL" id="MBP1855077.1"/>
    </source>
</evidence>
<feature type="transmembrane region" description="Helical" evidence="1">
    <location>
        <begin position="149"/>
        <end position="167"/>
    </location>
</feature>
<name>A0ABS4EAV6_9FIRM</name>
<feature type="transmembrane region" description="Helical" evidence="1">
    <location>
        <begin position="37"/>
        <end position="55"/>
    </location>
</feature>
<feature type="transmembrane region" description="Helical" evidence="1">
    <location>
        <begin position="118"/>
        <end position="137"/>
    </location>
</feature>
<reference evidence="2 3" key="1">
    <citation type="submission" date="2021-03" db="EMBL/GenBank/DDBJ databases">
        <title>Genomic Encyclopedia of Type Strains, Phase IV (KMG-IV): sequencing the most valuable type-strain genomes for metagenomic binning, comparative biology and taxonomic classification.</title>
        <authorList>
            <person name="Goeker M."/>
        </authorList>
    </citation>
    <scope>NUCLEOTIDE SEQUENCE [LARGE SCALE GENOMIC DNA]</scope>
    <source>
        <strain evidence="2 3">DSM 1289</strain>
    </source>
</reference>
<evidence type="ECO:0000313" key="3">
    <source>
        <dbReference type="Proteomes" id="UP000767291"/>
    </source>
</evidence>
<comment type="caution">
    <text evidence="2">The sequence shown here is derived from an EMBL/GenBank/DDBJ whole genome shotgun (WGS) entry which is preliminary data.</text>
</comment>
<evidence type="ECO:0000256" key="1">
    <source>
        <dbReference type="SAM" id="Phobius"/>
    </source>
</evidence>
<dbReference type="EMBL" id="JAGGJX010000002">
    <property type="protein sequence ID" value="MBP1855077.1"/>
    <property type="molecule type" value="Genomic_DNA"/>
</dbReference>
<protein>
    <recommendedName>
        <fullName evidence="4">ATP-binding protein</fullName>
    </recommendedName>
</protein>
<dbReference type="Proteomes" id="UP000767291">
    <property type="component" value="Unassembled WGS sequence"/>
</dbReference>